<dbReference type="InterPro" id="IPR036322">
    <property type="entry name" value="WD40_repeat_dom_sf"/>
</dbReference>
<dbReference type="PROSITE" id="PS50294">
    <property type="entry name" value="WD_REPEATS_REGION"/>
    <property type="match status" value="1"/>
</dbReference>
<feature type="compositionally biased region" description="Polar residues" evidence="8">
    <location>
        <begin position="248"/>
        <end position="257"/>
    </location>
</feature>
<sequence length="664" mass="72566">MFTGGRSYVSSPPAFSNDGKRILVCTGNTVSVFSTSTALQTGELEGHEAQVTSVVVVPASTPSSKVLCNCWTASLDGTLKYWDFAAPELMRTISIKFPICSMVIPSFLSNQTPESNGKLPDIYAYICTIEVKGGDGKPHYSVKQIRKCNLSKSRLVGGVTLAEGLEIGPVIVSPSGKYIGFHEKRKLRVWEIPASDCENVGYRKIRLHHTKSFTALAFHPTERIIAAGDVTGRILIWRGCGHQAFSGNESLGNGRSNKNIEDRPGVRDDDDAESCTTWHWHSTQVSALFFSSDGAYLYSGGREGVLVVWQLDTGKKNFLPRIGSPVLYYLSSPDPSLSCISCADNRIHLLRMPRMEILSSISGIQLPCSMNLFEGLGSVVVINGNAGVIAVPTENYRVQFYSLLDDREVSVVQICERNHHPADEIRVVVNLIAPSLDFSTMCTVETRLAEEGIGGLVSLKFWACDLQKKTFSLSTVIYEPHRDSGISSIAFRPTDCMVVSTSCGGDFKLWVENHKGSIKDQKHQNNGWVCHAVGSYKRKAMTASTFSGDGSVLVVAAERVITLWDPDKNMLLDVIGDSPQPISTLTFIGNSDYLISTCQGSSPQLSVWSMSKLRRIWCYKLYVDSVTCSVDSSTFAVLARLMPSDAGKGVIAMFSAENPVPLSI</sequence>
<keyword evidence="4 7" id="KW-0853">WD repeat</keyword>
<evidence type="ECO:0000256" key="7">
    <source>
        <dbReference type="PROSITE-ProRule" id="PRU00221"/>
    </source>
</evidence>
<dbReference type="PANTHER" id="PTHR45176">
    <property type="entry name" value="TRANSDUCIN FAMILY PROTEIN / WD-40 REPEAT FAMILY PROTEIN-RELATED"/>
    <property type="match status" value="1"/>
</dbReference>
<comment type="subcellular location">
    <subcellularLocation>
        <location evidence="1">Nucleus</location>
        <location evidence="1">Nucleolus</location>
    </subcellularLocation>
</comment>
<dbReference type="Pfam" id="PF00400">
    <property type="entry name" value="WD40"/>
    <property type="match status" value="1"/>
</dbReference>
<dbReference type="Gene3D" id="2.130.10.10">
    <property type="entry name" value="YVTN repeat-like/Quinoprotein amine dehydrogenase"/>
    <property type="match status" value="3"/>
</dbReference>
<dbReference type="SMART" id="SM00320">
    <property type="entry name" value="WD40"/>
    <property type="match status" value="6"/>
</dbReference>
<dbReference type="InterPro" id="IPR015943">
    <property type="entry name" value="WD40/YVTN_repeat-like_dom_sf"/>
</dbReference>
<dbReference type="EMBL" id="AUSU01001153">
    <property type="protein sequence ID" value="EPS71664.1"/>
    <property type="molecule type" value="Genomic_DNA"/>
</dbReference>
<evidence type="ECO:0000313" key="11">
    <source>
        <dbReference type="Proteomes" id="UP000015453"/>
    </source>
</evidence>
<comment type="caution">
    <text evidence="10">The sequence shown here is derived from an EMBL/GenBank/DDBJ whole genome shotgun (WGS) entry which is preliminary data.</text>
</comment>
<dbReference type="PROSITE" id="PS50082">
    <property type="entry name" value="WD_REPEATS_2"/>
    <property type="match status" value="2"/>
</dbReference>
<dbReference type="AlphaFoldDB" id="S8CW72"/>
<dbReference type="OrthoDB" id="4096at2759"/>
<evidence type="ECO:0000259" key="9">
    <source>
        <dbReference type="Pfam" id="PF23769"/>
    </source>
</evidence>
<evidence type="ECO:0000256" key="2">
    <source>
        <dbReference type="ARBA" id="ARBA00022517"/>
    </source>
</evidence>
<reference evidence="10 11" key="1">
    <citation type="journal article" date="2013" name="BMC Genomics">
        <title>The miniature genome of a carnivorous plant Genlisea aurea contains a low number of genes and short non-coding sequences.</title>
        <authorList>
            <person name="Leushkin E.V."/>
            <person name="Sutormin R.A."/>
            <person name="Nabieva E.R."/>
            <person name="Penin A.A."/>
            <person name="Kondrashov A.S."/>
            <person name="Logacheva M.D."/>
        </authorList>
    </citation>
    <scope>NUCLEOTIDE SEQUENCE [LARGE SCALE GENOMIC DNA]</scope>
</reference>
<dbReference type="InterPro" id="IPR001680">
    <property type="entry name" value="WD40_rpt"/>
</dbReference>
<dbReference type="Pfam" id="PF23869">
    <property type="entry name" value="Beta-prop_WDR75_1st"/>
    <property type="match status" value="2"/>
</dbReference>
<dbReference type="Pfam" id="PF23769">
    <property type="entry name" value="Beta-prop_WDR75_2nd"/>
    <property type="match status" value="1"/>
</dbReference>
<accession>S8CW72</accession>
<evidence type="ECO:0000256" key="6">
    <source>
        <dbReference type="ARBA" id="ARBA00023242"/>
    </source>
</evidence>
<evidence type="ECO:0000256" key="4">
    <source>
        <dbReference type="ARBA" id="ARBA00022574"/>
    </source>
</evidence>
<evidence type="ECO:0000256" key="8">
    <source>
        <dbReference type="SAM" id="MobiDB-lite"/>
    </source>
</evidence>
<evidence type="ECO:0000256" key="1">
    <source>
        <dbReference type="ARBA" id="ARBA00004604"/>
    </source>
</evidence>
<organism evidence="10 11">
    <name type="scientific">Genlisea aurea</name>
    <dbReference type="NCBI Taxonomy" id="192259"/>
    <lineage>
        <taxon>Eukaryota</taxon>
        <taxon>Viridiplantae</taxon>
        <taxon>Streptophyta</taxon>
        <taxon>Embryophyta</taxon>
        <taxon>Tracheophyta</taxon>
        <taxon>Spermatophyta</taxon>
        <taxon>Magnoliopsida</taxon>
        <taxon>eudicotyledons</taxon>
        <taxon>Gunneridae</taxon>
        <taxon>Pentapetalae</taxon>
        <taxon>asterids</taxon>
        <taxon>lamiids</taxon>
        <taxon>Lamiales</taxon>
        <taxon>Lentibulariaceae</taxon>
        <taxon>Genlisea</taxon>
    </lineage>
</organism>
<feature type="non-terminal residue" evidence="10">
    <location>
        <position position="664"/>
    </location>
</feature>
<feature type="region of interest" description="Disordered" evidence="8">
    <location>
        <begin position="248"/>
        <end position="268"/>
    </location>
</feature>
<dbReference type="Proteomes" id="UP000015453">
    <property type="component" value="Unassembled WGS sequence"/>
</dbReference>
<dbReference type="InterPro" id="IPR057644">
    <property type="entry name" value="Beta-prop_WDR75_2nd"/>
</dbReference>
<feature type="domain" description="WD repeat-containing protein 75 second beta-propeller" evidence="9">
    <location>
        <begin position="395"/>
        <end position="641"/>
    </location>
</feature>
<dbReference type="PANTHER" id="PTHR45176:SF1">
    <property type="entry name" value="TRANSDUCIN FAMILY PROTEIN _ WD-40 REPEAT FAMILY PROTEIN-RELATED"/>
    <property type="match status" value="1"/>
</dbReference>
<keyword evidence="5" id="KW-0677">Repeat</keyword>
<gene>
    <name evidence="10" type="ORF">M569_03094</name>
</gene>
<feature type="repeat" description="WD" evidence="7">
    <location>
        <begin position="278"/>
        <end position="319"/>
    </location>
</feature>
<evidence type="ECO:0000256" key="5">
    <source>
        <dbReference type="ARBA" id="ARBA00022737"/>
    </source>
</evidence>
<protein>
    <recommendedName>
        <fullName evidence="9">WD repeat-containing protein 75 second beta-propeller domain-containing protein</fullName>
    </recommendedName>
</protein>
<name>S8CW72_9LAMI</name>
<evidence type="ECO:0000256" key="3">
    <source>
        <dbReference type="ARBA" id="ARBA00022552"/>
    </source>
</evidence>
<feature type="compositionally biased region" description="Basic and acidic residues" evidence="8">
    <location>
        <begin position="258"/>
        <end position="267"/>
    </location>
</feature>
<keyword evidence="6" id="KW-0539">Nucleus</keyword>
<keyword evidence="2" id="KW-0690">Ribosome biogenesis</keyword>
<proteinExistence type="predicted"/>
<dbReference type="SUPFAM" id="SSF50978">
    <property type="entry name" value="WD40 repeat-like"/>
    <property type="match status" value="2"/>
</dbReference>
<evidence type="ECO:0000313" key="10">
    <source>
        <dbReference type="EMBL" id="EPS71664.1"/>
    </source>
</evidence>
<feature type="repeat" description="WD" evidence="7">
    <location>
        <begin position="206"/>
        <end position="237"/>
    </location>
</feature>
<keyword evidence="11" id="KW-1185">Reference proteome</keyword>
<keyword evidence="3" id="KW-0698">rRNA processing</keyword>